<protein>
    <recommendedName>
        <fullName evidence="4">RraA family protein</fullName>
    </recommendedName>
</protein>
<dbReference type="EMBL" id="RSCD01000026">
    <property type="protein sequence ID" value="RSH82916.1"/>
    <property type="molecule type" value="Genomic_DNA"/>
</dbReference>
<dbReference type="STRING" id="1890683.A0A427XVG9"/>
<comment type="caution">
    <text evidence="2">The sequence shown here is derived from an EMBL/GenBank/DDBJ whole genome shotgun (WGS) entry which is preliminary data.</text>
</comment>
<dbReference type="OrthoDB" id="1476984at2759"/>
<feature type="binding site" evidence="1">
    <location>
        <begin position="114"/>
        <end position="117"/>
    </location>
    <ligand>
        <name>substrate</name>
    </ligand>
</feature>
<accession>A0A427XVG9</accession>
<dbReference type="GO" id="GO:0046872">
    <property type="term" value="F:metal ion binding"/>
    <property type="evidence" value="ECO:0007669"/>
    <property type="project" value="UniProtKB-KW"/>
</dbReference>
<keyword evidence="1" id="KW-0479">Metal-binding</keyword>
<dbReference type="Gene3D" id="3.50.30.40">
    <property type="entry name" value="Ribonuclease E inhibitor RraA/RraA-like"/>
    <property type="match status" value="1"/>
</dbReference>
<dbReference type="InterPro" id="IPR036704">
    <property type="entry name" value="RraA/RraA-like_sf"/>
</dbReference>
<proteinExistence type="predicted"/>
<dbReference type="PANTHER" id="PTHR33254">
    <property type="entry name" value="4-HYDROXY-4-METHYL-2-OXOGLUTARATE ALDOLASE 3-RELATED"/>
    <property type="match status" value="1"/>
</dbReference>
<dbReference type="AlphaFoldDB" id="A0A427XVG9"/>
<evidence type="ECO:0000313" key="2">
    <source>
        <dbReference type="EMBL" id="RSH82916.1"/>
    </source>
</evidence>
<gene>
    <name evidence="2" type="ORF">EHS25_005906</name>
</gene>
<dbReference type="GO" id="GO:0047443">
    <property type="term" value="F:4-hydroxy-4-methyl-2-oxoglutarate aldolase activity"/>
    <property type="evidence" value="ECO:0007669"/>
    <property type="project" value="TreeGrafter"/>
</dbReference>
<dbReference type="Pfam" id="PF03737">
    <property type="entry name" value="RraA-like"/>
    <property type="match status" value="1"/>
</dbReference>
<evidence type="ECO:0008006" key="4">
    <source>
        <dbReference type="Google" id="ProtNLM"/>
    </source>
</evidence>
<dbReference type="GO" id="GO:0008948">
    <property type="term" value="F:oxaloacetate decarboxylase activity"/>
    <property type="evidence" value="ECO:0007669"/>
    <property type="project" value="TreeGrafter"/>
</dbReference>
<name>A0A427XVG9_9TREE</name>
<dbReference type="PANTHER" id="PTHR33254:SF28">
    <property type="entry name" value="4-HYDROXY-4-METHYL-2-OXOGLUTARATE ALDOLASE"/>
    <property type="match status" value="1"/>
</dbReference>
<dbReference type="Proteomes" id="UP000279259">
    <property type="component" value="Unassembled WGS sequence"/>
</dbReference>
<sequence>MSDLSSRDTALFNTLKAKLNTALMGDVLDTMGYETQFLPPTLRPLDLNSKIVGRAMPVLEAEYRSSGGAADHKGPLGNRSFGLMMEALDSLQPNEIYIASSSSFGAAPPFAFWGGLMSTRASYLKAAGAIVNGYSRDTDEILRLGFPDQGPRGKVIDYRCPIDIGGVKINPGDLIFADKEGVLVIPGPVEEKCIALALQKAEAEDGFAAAVKGGMSVVEAFAKFGVM</sequence>
<dbReference type="InterPro" id="IPR005493">
    <property type="entry name" value="RraA/RraA-like"/>
</dbReference>
<feature type="binding site" evidence="1">
    <location>
        <position position="136"/>
    </location>
    <ligand>
        <name>substrate</name>
    </ligand>
</feature>
<evidence type="ECO:0000313" key="3">
    <source>
        <dbReference type="Proteomes" id="UP000279259"/>
    </source>
</evidence>
<evidence type="ECO:0000256" key="1">
    <source>
        <dbReference type="PIRSR" id="PIRSR605493-1"/>
    </source>
</evidence>
<keyword evidence="1" id="KW-0460">Magnesium</keyword>
<reference evidence="2 3" key="1">
    <citation type="submission" date="2018-11" db="EMBL/GenBank/DDBJ databases">
        <title>Genome sequence of Saitozyma podzolica DSM 27192.</title>
        <authorList>
            <person name="Aliyu H."/>
            <person name="Gorte O."/>
            <person name="Ochsenreither K."/>
        </authorList>
    </citation>
    <scope>NUCLEOTIDE SEQUENCE [LARGE SCALE GENOMIC DNA]</scope>
    <source>
        <strain evidence="2 3">DSM 27192</strain>
    </source>
</reference>
<keyword evidence="3" id="KW-1185">Reference proteome</keyword>
<dbReference type="CDD" id="cd16841">
    <property type="entry name" value="RraA_family"/>
    <property type="match status" value="1"/>
</dbReference>
<dbReference type="SUPFAM" id="SSF89562">
    <property type="entry name" value="RraA-like"/>
    <property type="match status" value="1"/>
</dbReference>
<comment type="cofactor">
    <cofactor evidence="1">
        <name>Mg(2+)</name>
        <dbReference type="ChEBI" id="CHEBI:18420"/>
    </cofactor>
</comment>
<organism evidence="2 3">
    <name type="scientific">Saitozyma podzolica</name>
    <dbReference type="NCBI Taxonomy" id="1890683"/>
    <lineage>
        <taxon>Eukaryota</taxon>
        <taxon>Fungi</taxon>
        <taxon>Dikarya</taxon>
        <taxon>Basidiomycota</taxon>
        <taxon>Agaricomycotina</taxon>
        <taxon>Tremellomycetes</taxon>
        <taxon>Tremellales</taxon>
        <taxon>Trimorphomycetaceae</taxon>
        <taxon>Saitozyma</taxon>
    </lineage>
</organism>
<feature type="binding site" evidence="1">
    <location>
        <position position="137"/>
    </location>
    <ligand>
        <name>Mg(2+)</name>
        <dbReference type="ChEBI" id="CHEBI:18420"/>
    </ligand>
</feature>